<dbReference type="InterPro" id="IPR025350">
    <property type="entry name" value="DUF4254"/>
</dbReference>
<dbReference type="EMBL" id="CP034550">
    <property type="protein sequence ID" value="QFZ20509.1"/>
    <property type="molecule type" value="Genomic_DNA"/>
</dbReference>
<evidence type="ECO:0000313" key="2">
    <source>
        <dbReference type="Proteomes" id="UP000325787"/>
    </source>
</evidence>
<dbReference type="KEGG" id="ssyi:EKG83_26645"/>
<keyword evidence="2" id="KW-1185">Reference proteome</keyword>
<proteinExistence type="predicted"/>
<sequence>MTLHPEVDAVVTATLHPNDALLLPTGHDILRSFGAEHPTDDHPVLVVVTVPARRHRERAEALQTAHETQAGDAVLATSARVLMDCAQARATLIGQIDRWAAETVSEPSTAALLHTETLGRLVDRMATTWACWQQLHAGMPASRRVPVGHPTQAAMDEVAALSNAYDDLPVDLRSGRRRLPTTAPVIADL</sequence>
<protein>
    <submittedName>
        <fullName evidence="1">DUF4254 domain-containing protein</fullName>
    </submittedName>
</protein>
<dbReference type="Proteomes" id="UP000325787">
    <property type="component" value="Chromosome"/>
</dbReference>
<dbReference type="OrthoDB" id="3352146at2"/>
<reference evidence="2" key="1">
    <citation type="journal article" date="2021" name="Curr. Microbiol.">
        <title>Complete genome of nocamycin-producing strain Saccharothrix syringae NRRL B-16468 reveals the biosynthetic potential for secondary metabolites.</title>
        <authorList>
            <person name="Mo X."/>
            <person name="Yang S."/>
        </authorList>
    </citation>
    <scope>NUCLEOTIDE SEQUENCE [LARGE SCALE GENOMIC DNA]</scope>
    <source>
        <strain evidence="2">ATCC 51364 / DSM 43886 / JCM 6844 / KCTC 9398 / NBRC 14523 / NRRL B-16468 / INA 2240</strain>
    </source>
</reference>
<gene>
    <name evidence="1" type="ORF">EKG83_26645</name>
</gene>
<name>A0A5Q0H303_SACSY</name>
<dbReference type="Pfam" id="PF14063">
    <property type="entry name" value="DUF4254"/>
    <property type="match status" value="1"/>
</dbReference>
<dbReference type="AlphaFoldDB" id="A0A5Q0H303"/>
<accession>A0A5Q0H303</accession>
<evidence type="ECO:0000313" key="1">
    <source>
        <dbReference type="EMBL" id="QFZ20509.1"/>
    </source>
</evidence>
<organism evidence="1 2">
    <name type="scientific">Saccharothrix syringae</name>
    <name type="common">Nocardiopsis syringae</name>
    <dbReference type="NCBI Taxonomy" id="103733"/>
    <lineage>
        <taxon>Bacteria</taxon>
        <taxon>Bacillati</taxon>
        <taxon>Actinomycetota</taxon>
        <taxon>Actinomycetes</taxon>
        <taxon>Pseudonocardiales</taxon>
        <taxon>Pseudonocardiaceae</taxon>
        <taxon>Saccharothrix</taxon>
    </lineage>
</organism>